<dbReference type="OrthoDB" id="3454650at2"/>
<proteinExistence type="predicted"/>
<dbReference type="Proteomes" id="UP000319213">
    <property type="component" value="Unassembled WGS sequence"/>
</dbReference>
<feature type="signal peptide" evidence="1">
    <location>
        <begin position="1"/>
        <end position="33"/>
    </location>
</feature>
<protein>
    <submittedName>
        <fullName evidence="2">Uncharacterized protein</fullName>
    </submittedName>
</protein>
<gene>
    <name evidence="2" type="ORF">FHX40_2847</name>
</gene>
<organism evidence="2 3">
    <name type="scientific">Thermopolyspora flexuosa</name>
    <dbReference type="NCBI Taxonomy" id="103836"/>
    <lineage>
        <taxon>Bacteria</taxon>
        <taxon>Bacillati</taxon>
        <taxon>Actinomycetota</taxon>
        <taxon>Actinomycetes</taxon>
        <taxon>Streptosporangiales</taxon>
        <taxon>Streptosporangiaceae</taxon>
        <taxon>Thermopolyspora</taxon>
    </lineage>
</organism>
<comment type="caution">
    <text evidence="2">The sequence shown here is derived from an EMBL/GenBank/DDBJ whole genome shotgun (WGS) entry which is preliminary data.</text>
</comment>
<keyword evidence="1" id="KW-0732">Signal</keyword>
<reference evidence="2 3" key="1">
    <citation type="submission" date="2019-06" db="EMBL/GenBank/DDBJ databases">
        <title>Sequencing the genomes of 1000 actinobacteria strains.</title>
        <authorList>
            <person name="Klenk H.-P."/>
        </authorList>
    </citation>
    <scope>NUCLEOTIDE SEQUENCE [LARGE SCALE GENOMIC DNA]</scope>
    <source>
        <strain evidence="2 3">DSM 43186</strain>
    </source>
</reference>
<name>A0A543IZX5_9ACTN</name>
<evidence type="ECO:0000313" key="2">
    <source>
        <dbReference type="EMBL" id="TQM76122.1"/>
    </source>
</evidence>
<accession>A0A543IZX5</accession>
<sequence length="385" mass="40759">MTRRPPRRAVPLCVLLSGLLAGTLLRPTSAAHALVIPGADPDAAPPTAAAGDRTPPSASARLRVDGSLSDIVALGPQNVWAVGQEGVWDDWQSRGVITHWDGSSWNAVGIRNDASGAGRLRSVAAASPTELWAVGEGHDSRPYVVRGDGSTFDRIDVATLRAGDWLGGVAAVPGRVVTVGSRDGHPMIATGASGRWSVVTRKARGTLYGVALLSAKDGWAVGETTSGPLVLRLSGGKWKQVRVPRVKGGFLRDVHADGPKRVVAIGGVYRSSGAIHPLALRWNGKRWTRMRVPDRPAELYGVTGDAAGRFWAAGFDPARPGEPFLLRYADGRWRTERGRKAGAGRTVRLLAVTHVTGLTMAVGHVVDGSGRYTDLIETVQGDERT</sequence>
<evidence type="ECO:0000313" key="3">
    <source>
        <dbReference type="Proteomes" id="UP000319213"/>
    </source>
</evidence>
<dbReference type="RefSeq" id="WP_142260044.1">
    <property type="nucleotide sequence ID" value="NZ_BMPV01000001.1"/>
</dbReference>
<evidence type="ECO:0000256" key="1">
    <source>
        <dbReference type="SAM" id="SignalP"/>
    </source>
</evidence>
<keyword evidence="3" id="KW-1185">Reference proteome</keyword>
<dbReference type="EMBL" id="VFPQ01000001">
    <property type="protein sequence ID" value="TQM76122.1"/>
    <property type="molecule type" value="Genomic_DNA"/>
</dbReference>
<dbReference type="AlphaFoldDB" id="A0A543IZX5"/>
<feature type="chain" id="PRO_5021962258" evidence="1">
    <location>
        <begin position="34"/>
        <end position="385"/>
    </location>
</feature>